<keyword evidence="3" id="KW-1185">Reference proteome</keyword>
<reference evidence="2 3" key="1">
    <citation type="submission" date="2024-02" db="EMBL/GenBank/DDBJ databases">
        <title>Deinococcus caeni NBRC 101312.</title>
        <authorList>
            <person name="Ichikawa N."/>
            <person name="Katano-Makiyama Y."/>
            <person name="Hidaka K."/>
        </authorList>
    </citation>
    <scope>NUCLEOTIDE SEQUENCE [LARGE SCALE GENOMIC DNA]</scope>
    <source>
        <strain evidence="2 3">NBRC 101312</strain>
    </source>
</reference>
<feature type="domain" description="SnoaL-like" evidence="1">
    <location>
        <begin position="11"/>
        <end position="131"/>
    </location>
</feature>
<dbReference type="InterPro" id="IPR037401">
    <property type="entry name" value="SnoaL-like"/>
</dbReference>
<dbReference type="InterPro" id="IPR032710">
    <property type="entry name" value="NTF2-like_dom_sf"/>
</dbReference>
<dbReference type="Gene3D" id="3.10.450.50">
    <property type="match status" value="1"/>
</dbReference>
<comment type="caution">
    <text evidence="2">The sequence shown here is derived from an EMBL/GenBank/DDBJ whole genome shotgun (WGS) entry which is preliminary data.</text>
</comment>
<gene>
    <name evidence="2" type="ORF">Dcae01_02964</name>
</gene>
<dbReference type="SUPFAM" id="SSF54427">
    <property type="entry name" value="NTF2-like"/>
    <property type="match status" value="1"/>
</dbReference>
<evidence type="ECO:0000313" key="3">
    <source>
        <dbReference type="Proteomes" id="UP001423409"/>
    </source>
</evidence>
<dbReference type="Pfam" id="PF13474">
    <property type="entry name" value="SnoaL_3"/>
    <property type="match status" value="1"/>
</dbReference>
<organism evidence="2 3">
    <name type="scientific">Deinococcus caeni</name>
    <dbReference type="NCBI Taxonomy" id="569127"/>
    <lineage>
        <taxon>Bacteria</taxon>
        <taxon>Thermotogati</taxon>
        <taxon>Deinococcota</taxon>
        <taxon>Deinococci</taxon>
        <taxon>Deinococcales</taxon>
        <taxon>Deinococcaceae</taxon>
        <taxon>Deinococcus</taxon>
    </lineage>
</organism>
<accession>A0ABP9UGQ5</accession>
<dbReference type="RefSeq" id="WP_345446776.1">
    <property type="nucleotide sequence ID" value="NZ_BAABQU010000050.1"/>
</dbReference>
<dbReference type="Proteomes" id="UP001423409">
    <property type="component" value="Unassembled WGS sequence"/>
</dbReference>
<evidence type="ECO:0000259" key="1">
    <source>
        <dbReference type="Pfam" id="PF13474"/>
    </source>
</evidence>
<dbReference type="EMBL" id="BAABQU010000050">
    <property type="protein sequence ID" value="GAA5441428.1"/>
    <property type="molecule type" value="Genomic_DNA"/>
</dbReference>
<proteinExistence type="predicted"/>
<evidence type="ECO:0000313" key="2">
    <source>
        <dbReference type="EMBL" id="GAA5441428.1"/>
    </source>
</evidence>
<sequence length="144" mass="16069">MPPNPGDPTHILSAYAAAVHARDAEALLALYHPHVTVYDMWEHWQYDGQQQWRGMVESWFASLGDERGQVTFGGIRTHVTPDLALVHAFVTYAGLSASGERLRAMNNRLSLTLTRSGDQWLILHEHSSAPADFETGKVNLHRPA</sequence>
<protein>
    <recommendedName>
        <fullName evidence="1">SnoaL-like domain-containing protein</fullName>
    </recommendedName>
</protein>
<name>A0ABP9UGQ5_9DEIO</name>